<dbReference type="NCBIfam" id="TIGR01210">
    <property type="entry name" value="archaeosine biosynthesis radical SAM protein RaSEA"/>
    <property type="match status" value="1"/>
</dbReference>
<dbReference type="SMART" id="SM00729">
    <property type="entry name" value="Elp3"/>
    <property type="match status" value="1"/>
</dbReference>
<feature type="non-terminal residue" evidence="2">
    <location>
        <position position="1"/>
    </location>
</feature>
<protein>
    <recommendedName>
        <fullName evidence="1">Elp3/MiaA/NifB-like radical SAM core domain-containing protein</fullName>
    </recommendedName>
</protein>
<organism evidence="2">
    <name type="scientific">marine metagenome</name>
    <dbReference type="NCBI Taxonomy" id="408172"/>
    <lineage>
        <taxon>unclassified sequences</taxon>
        <taxon>metagenomes</taxon>
        <taxon>ecological metagenomes</taxon>
    </lineage>
</organism>
<name>A0A381T1K5_9ZZZZ</name>
<gene>
    <name evidence="2" type="ORF">METZ01_LOCUS62964</name>
</gene>
<accession>A0A381T1K5</accession>
<sequence>VNNAKQEPPAHSLDQPVATWTERELLDGEQVEAGVAILRTRGCYWSIREGCAMCGYFNDTVPGGVSTEALLAQWAQVIPHLTGKRYAKIYTSGSFLDPTEVPLDFAIQAMAEMHAAGVEKVLVESLPEFVHARHMDYGAAPALEVAIGLESATSLVLDKCVNKRMKWDGFMRSCANARDVGASVKAYVLLKPPFLNEAQAIDDTVSSVKQAASHVDKISINPVNVQRHTVVERLWKRGEWSAPWLWSVAEVLRRTADCDVRVYSDPTGGGTQRGAHNCGTCDQALLDGLTTHRLGGEIPVAVCDCRGRWEALLAQGEVRRDGAEPRGYRRGFRGGRGF</sequence>
<dbReference type="InterPro" id="IPR058240">
    <property type="entry name" value="rSAM_sf"/>
</dbReference>
<evidence type="ECO:0000259" key="1">
    <source>
        <dbReference type="SMART" id="SM00729"/>
    </source>
</evidence>
<feature type="domain" description="Elp3/MiaA/NifB-like radical SAM core" evidence="1">
    <location>
        <begin position="33"/>
        <end position="254"/>
    </location>
</feature>
<proteinExistence type="predicted"/>
<dbReference type="EMBL" id="UINC01003892">
    <property type="protein sequence ID" value="SVA10110.1"/>
    <property type="molecule type" value="Genomic_DNA"/>
</dbReference>
<dbReference type="InterPro" id="IPR006638">
    <property type="entry name" value="Elp3/MiaA/NifB-like_rSAM"/>
</dbReference>
<dbReference type="GO" id="GO:0003824">
    <property type="term" value="F:catalytic activity"/>
    <property type="evidence" value="ECO:0007669"/>
    <property type="project" value="InterPro"/>
</dbReference>
<dbReference type="PIRSF" id="PIRSF004954">
    <property type="entry name" value="Radical_SAM"/>
    <property type="match status" value="1"/>
</dbReference>
<dbReference type="InterPro" id="IPR005909">
    <property type="entry name" value="RaSEA"/>
</dbReference>
<dbReference type="AlphaFoldDB" id="A0A381T1K5"/>
<dbReference type="SUPFAM" id="SSF102114">
    <property type="entry name" value="Radical SAM enzymes"/>
    <property type="match status" value="1"/>
</dbReference>
<reference evidence="2" key="1">
    <citation type="submission" date="2018-05" db="EMBL/GenBank/DDBJ databases">
        <authorList>
            <person name="Lanie J.A."/>
            <person name="Ng W.-L."/>
            <person name="Kazmierczak K.M."/>
            <person name="Andrzejewski T.M."/>
            <person name="Davidsen T.M."/>
            <person name="Wayne K.J."/>
            <person name="Tettelin H."/>
            <person name="Glass J.I."/>
            <person name="Rusch D."/>
            <person name="Podicherti R."/>
            <person name="Tsui H.-C.T."/>
            <person name="Winkler M.E."/>
        </authorList>
    </citation>
    <scope>NUCLEOTIDE SEQUENCE</scope>
</reference>
<dbReference type="GO" id="GO:0051536">
    <property type="term" value="F:iron-sulfur cluster binding"/>
    <property type="evidence" value="ECO:0007669"/>
    <property type="project" value="InterPro"/>
</dbReference>
<evidence type="ECO:0000313" key="2">
    <source>
        <dbReference type="EMBL" id="SVA10110.1"/>
    </source>
</evidence>